<proteinExistence type="predicted"/>
<gene>
    <name evidence="5" type="ORF">MGAL_10B046113</name>
    <name evidence="4" type="ORF">MGAL_10B074495</name>
</gene>
<evidence type="ECO:0000259" key="3">
    <source>
        <dbReference type="PROSITE" id="PS50157"/>
    </source>
</evidence>
<protein>
    <recommendedName>
        <fullName evidence="3">C2H2-type domain-containing protein</fullName>
    </recommendedName>
</protein>
<dbReference type="EMBL" id="UYJE01010470">
    <property type="protein sequence ID" value="VDI83514.1"/>
    <property type="molecule type" value="Genomic_DNA"/>
</dbReference>
<name>A0A8B6E7F2_MYTGA</name>
<comment type="caution">
    <text evidence="4">The sequence shown here is derived from an EMBL/GenBank/DDBJ whole genome shotgun (WGS) entry which is preliminary data.</text>
</comment>
<feature type="region of interest" description="Disordered" evidence="2">
    <location>
        <begin position="21"/>
        <end position="44"/>
    </location>
</feature>
<feature type="compositionally biased region" description="Pro residues" evidence="2">
    <location>
        <begin position="28"/>
        <end position="40"/>
    </location>
</feature>
<dbReference type="AlphaFoldDB" id="A0A8B6E7F2"/>
<reference evidence="4" key="1">
    <citation type="submission" date="2018-11" db="EMBL/GenBank/DDBJ databases">
        <authorList>
            <person name="Alioto T."/>
            <person name="Alioto T."/>
        </authorList>
    </citation>
    <scope>NUCLEOTIDE SEQUENCE</scope>
</reference>
<accession>A0A8B6E7F2</accession>
<dbReference type="Proteomes" id="UP000596742">
    <property type="component" value="Unassembled WGS sequence"/>
</dbReference>
<keyword evidence="1" id="KW-0479">Metal-binding</keyword>
<dbReference type="InterPro" id="IPR038765">
    <property type="entry name" value="Papain-like_cys_pep_sf"/>
</dbReference>
<dbReference type="Gene3D" id="3.40.395.10">
    <property type="entry name" value="Adenoviral Proteinase, Chain A"/>
    <property type="match status" value="1"/>
</dbReference>
<dbReference type="Pfam" id="PF00770">
    <property type="entry name" value="Peptidase_C5"/>
    <property type="match status" value="1"/>
</dbReference>
<sequence length="466" mass="53399">MECPSCQRMFSRRDVMLRHHRNKHGTGVPPPPPPPPPPPQNATQESFRFQHPFTMIVSGPTSCGKTFFVKEALRRSTCNPVPERIVWLYRRWQPLYDEIRKTVVPTVEFVRGIPTELEADHFFDARTRNLLVLDDLMSTSAKDRRINDLFTEGSHHRNLSVVAVNQNLYFGKDPTQRRNCHYLVLFDNPVDRQPVATLGRQMYPSQRHLLMQTFREATRRPFGYLLVDLKAATPEHLRLRSDVLGGGEDDAEAEDEDVDSTGSESNTMEFGEEDVGSESDLMACRACGLVFAHARGLEIHQERDCGEEPSAKRCRTEDDGVEGTYGYELECYLEDLPATVCCADELPDEVSNRPRSFVVNTDDCDGKGIHWVAFHFPREGPVEFFDSFGRSPEYYLRRFRNVLIANGPQYRFSTTQVQPGSSDTCGLYCVHFVKMRYRNISMEDIVKDFSSRDLMSNDDKLLALYE</sequence>
<feature type="compositionally biased region" description="Acidic residues" evidence="2">
    <location>
        <begin position="247"/>
        <end position="259"/>
    </location>
</feature>
<dbReference type="EMBL" id="UYJE01004674">
    <property type="protein sequence ID" value="VDI30228.1"/>
    <property type="molecule type" value="Genomic_DNA"/>
</dbReference>
<feature type="domain" description="C2H2-type" evidence="3">
    <location>
        <begin position="282"/>
        <end position="309"/>
    </location>
</feature>
<organism evidence="4 6">
    <name type="scientific">Mytilus galloprovincialis</name>
    <name type="common">Mediterranean mussel</name>
    <dbReference type="NCBI Taxonomy" id="29158"/>
    <lineage>
        <taxon>Eukaryota</taxon>
        <taxon>Metazoa</taxon>
        <taxon>Spiralia</taxon>
        <taxon>Lophotrochozoa</taxon>
        <taxon>Mollusca</taxon>
        <taxon>Bivalvia</taxon>
        <taxon>Autobranchia</taxon>
        <taxon>Pteriomorphia</taxon>
        <taxon>Mytilida</taxon>
        <taxon>Mytiloidea</taxon>
        <taxon>Mytilidae</taxon>
        <taxon>Mytilinae</taxon>
        <taxon>Mytilus</taxon>
    </lineage>
</organism>
<evidence type="ECO:0000256" key="2">
    <source>
        <dbReference type="SAM" id="MobiDB-lite"/>
    </source>
</evidence>
<dbReference type="PROSITE" id="PS00028">
    <property type="entry name" value="ZINC_FINGER_C2H2_1"/>
    <property type="match status" value="1"/>
</dbReference>
<evidence type="ECO:0000313" key="5">
    <source>
        <dbReference type="EMBL" id="VDI83514.1"/>
    </source>
</evidence>
<dbReference type="InterPro" id="IPR013087">
    <property type="entry name" value="Znf_C2H2_type"/>
</dbReference>
<evidence type="ECO:0000256" key="1">
    <source>
        <dbReference type="PROSITE-ProRule" id="PRU00042"/>
    </source>
</evidence>
<feature type="domain" description="C2H2-type" evidence="3">
    <location>
        <begin position="1"/>
        <end position="29"/>
    </location>
</feature>
<feature type="region of interest" description="Disordered" evidence="2">
    <location>
        <begin position="242"/>
        <end position="274"/>
    </location>
</feature>
<keyword evidence="1" id="KW-0863">Zinc-finger</keyword>
<dbReference type="SUPFAM" id="SSF54001">
    <property type="entry name" value="Cysteine proteinases"/>
    <property type="match status" value="1"/>
</dbReference>
<dbReference type="PROSITE" id="PS50157">
    <property type="entry name" value="ZINC_FINGER_C2H2_2"/>
    <property type="match status" value="2"/>
</dbReference>
<dbReference type="InterPro" id="IPR000855">
    <property type="entry name" value="Peptidase_C5"/>
</dbReference>
<evidence type="ECO:0000313" key="4">
    <source>
        <dbReference type="EMBL" id="VDI30228.1"/>
    </source>
</evidence>
<dbReference type="OrthoDB" id="6150354at2759"/>
<dbReference type="GO" id="GO:0006508">
    <property type="term" value="P:proteolysis"/>
    <property type="evidence" value="ECO:0007669"/>
    <property type="project" value="InterPro"/>
</dbReference>
<keyword evidence="6" id="KW-1185">Reference proteome</keyword>
<dbReference type="GO" id="GO:0004197">
    <property type="term" value="F:cysteine-type endopeptidase activity"/>
    <property type="evidence" value="ECO:0007669"/>
    <property type="project" value="InterPro"/>
</dbReference>
<keyword evidence="1" id="KW-0862">Zinc</keyword>
<dbReference type="GO" id="GO:0008270">
    <property type="term" value="F:zinc ion binding"/>
    <property type="evidence" value="ECO:0007669"/>
    <property type="project" value="UniProtKB-KW"/>
</dbReference>
<evidence type="ECO:0000313" key="6">
    <source>
        <dbReference type="Proteomes" id="UP000596742"/>
    </source>
</evidence>